<evidence type="ECO:0000313" key="1">
    <source>
        <dbReference type="EMBL" id="GAG10338.1"/>
    </source>
</evidence>
<proteinExistence type="predicted"/>
<reference evidence="1" key="1">
    <citation type="journal article" date="2014" name="Front. Microbiol.">
        <title>High frequency of phylogenetically diverse reductive dehalogenase-homologous genes in deep subseafloor sedimentary metagenomes.</title>
        <authorList>
            <person name="Kawai M."/>
            <person name="Futagami T."/>
            <person name="Toyoda A."/>
            <person name="Takaki Y."/>
            <person name="Nishi S."/>
            <person name="Hori S."/>
            <person name="Arai W."/>
            <person name="Tsubouchi T."/>
            <person name="Morono Y."/>
            <person name="Uchiyama I."/>
            <person name="Ito T."/>
            <person name="Fujiyama A."/>
            <person name="Inagaki F."/>
            <person name="Takami H."/>
        </authorList>
    </citation>
    <scope>NUCLEOTIDE SEQUENCE</scope>
    <source>
        <strain evidence="1">Expedition CK06-06</strain>
    </source>
</reference>
<accession>X0VCW2</accession>
<protein>
    <submittedName>
        <fullName evidence="1">Uncharacterized protein</fullName>
    </submittedName>
</protein>
<name>X0VCW2_9ZZZZ</name>
<dbReference type="AlphaFoldDB" id="X0VCW2"/>
<organism evidence="1">
    <name type="scientific">marine sediment metagenome</name>
    <dbReference type="NCBI Taxonomy" id="412755"/>
    <lineage>
        <taxon>unclassified sequences</taxon>
        <taxon>metagenomes</taxon>
        <taxon>ecological metagenomes</taxon>
    </lineage>
</organism>
<comment type="caution">
    <text evidence="1">The sequence shown here is derived from an EMBL/GenBank/DDBJ whole genome shotgun (WGS) entry which is preliminary data.</text>
</comment>
<gene>
    <name evidence="1" type="ORF">S01H1_44804</name>
</gene>
<feature type="non-terminal residue" evidence="1">
    <location>
        <position position="264"/>
    </location>
</feature>
<dbReference type="EMBL" id="BARS01028598">
    <property type="protein sequence ID" value="GAG10338.1"/>
    <property type="molecule type" value="Genomic_DNA"/>
</dbReference>
<sequence>EEAFKMREAIHLEISRLIGEPINYQLPVPVELSAIADVSTVEPGERVWIYDDVDTDSDTIIAVNTSTGKIEVKKRSLLGQTELSFTGLNSQLEYVLVDAVLASIDTQVLARKKEAITRGMDKRELKIIIDAIETVSGGTVELPASETVQSRDAVSGEDLYDVIVAMKHLVEDYGDGYVLLCSSQVKEKLDTYDKDNVSSFQYRIGIKETLRELGIEIMKIFGKVELTVGGGDQSLITNNYMIFLAKNSRVTSGKPIKFVRRRIS</sequence>
<feature type="non-terminal residue" evidence="1">
    <location>
        <position position="1"/>
    </location>
</feature>